<sequence length="103" mass="11176">MPTCLDQRTHPKESLLPAKLAPCQARKTGRFGGGGVVAGRCGGRPELLGEEMVVVVEDKLVEVLVEEKGVELKGPLDGKRRRRWWKGGGVAVVWELNVKMDGG</sequence>
<reference evidence="1 2" key="1">
    <citation type="submission" date="2024-01" db="EMBL/GenBank/DDBJ databases">
        <title>The complete chloroplast genome sequence of Lithospermum erythrorhizon: insights into the phylogenetic relationship among Boraginaceae species and the maternal lineages of purple gromwells.</title>
        <authorList>
            <person name="Okada T."/>
            <person name="Watanabe K."/>
        </authorList>
    </citation>
    <scope>NUCLEOTIDE SEQUENCE [LARGE SCALE GENOMIC DNA]</scope>
</reference>
<accession>A0AAV3S044</accession>
<protein>
    <submittedName>
        <fullName evidence="1">Uncharacterized protein</fullName>
    </submittedName>
</protein>
<dbReference type="EMBL" id="BAABME010013827">
    <property type="protein sequence ID" value="GAA0186569.1"/>
    <property type="molecule type" value="Genomic_DNA"/>
</dbReference>
<dbReference type="AlphaFoldDB" id="A0AAV3S044"/>
<evidence type="ECO:0000313" key="1">
    <source>
        <dbReference type="EMBL" id="GAA0186569.1"/>
    </source>
</evidence>
<keyword evidence="2" id="KW-1185">Reference proteome</keyword>
<gene>
    <name evidence="1" type="ORF">LIER_33857</name>
</gene>
<dbReference type="Proteomes" id="UP001454036">
    <property type="component" value="Unassembled WGS sequence"/>
</dbReference>
<organism evidence="1 2">
    <name type="scientific">Lithospermum erythrorhizon</name>
    <name type="common">Purple gromwell</name>
    <name type="synonym">Lithospermum officinale var. erythrorhizon</name>
    <dbReference type="NCBI Taxonomy" id="34254"/>
    <lineage>
        <taxon>Eukaryota</taxon>
        <taxon>Viridiplantae</taxon>
        <taxon>Streptophyta</taxon>
        <taxon>Embryophyta</taxon>
        <taxon>Tracheophyta</taxon>
        <taxon>Spermatophyta</taxon>
        <taxon>Magnoliopsida</taxon>
        <taxon>eudicotyledons</taxon>
        <taxon>Gunneridae</taxon>
        <taxon>Pentapetalae</taxon>
        <taxon>asterids</taxon>
        <taxon>lamiids</taxon>
        <taxon>Boraginales</taxon>
        <taxon>Boraginaceae</taxon>
        <taxon>Boraginoideae</taxon>
        <taxon>Lithospermeae</taxon>
        <taxon>Lithospermum</taxon>
    </lineage>
</organism>
<proteinExistence type="predicted"/>
<name>A0AAV3S044_LITER</name>
<comment type="caution">
    <text evidence="1">The sequence shown here is derived from an EMBL/GenBank/DDBJ whole genome shotgun (WGS) entry which is preliminary data.</text>
</comment>
<evidence type="ECO:0000313" key="2">
    <source>
        <dbReference type="Proteomes" id="UP001454036"/>
    </source>
</evidence>